<dbReference type="EMBL" id="KZ613491">
    <property type="protein sequence ID" value="PMD19027.1"/>
    <property type="molecule type" value="Genomic_DNA"/>
</dbReference>
<proteinExistence type="predicted"/>
<sequence length="217" mass="25035">MALKMNPAEWKAIFSSPTELGMKVVGAEVVAQQKITNFIAKGYDPRTFDNSKRRNYAKNAAHAFADGNRSRSGGYLLDIIEEDIEGALPAFERHLEELKRQFYVSKKSQDALREDLEAMAIWLACAEYLHKLRGRDEEDNEILKLRLRESVRNAARALGLEEQSCTVVSWYGPLFGDLVGWLEMRQKRKPYTVSRIFNFLDVLNLRPFELRCGIWCR</sequence>
<dbReference type="AlphaFoldDB" id="A0A2J6PYD5"/>
<keyword evidence="2" id="KW-1185">Reference proteome</keyword>
<protein>
    <submittedName>
        <fullName evidence="1">Uncharacterized protein</fullName>
    </submittedName>
</protein>
<organism evidence="1 2">
    <name type="scientific">Hyaloscypha hepaticicola</name>
    <dbReference type="NCBI Taxonomy" id="2082293"/>
    <lineage>
        <taxon>Eukaryota</taxon>
        <taxon>Fungi</taxon>
        <taxon>Dikarya</taxon>
        <taxon>Ascomycota</taxon>
        <taxon>Pezizomycotina</taxon>
        <taxon>Leotiomycetes</taxon>
        <taxon>Helotiales</taxon>
        <taxon>Hyaloscyphaceae</taxon>
        <taxon>Hyaloscypha</taxon>
    </lineage>
</organism>
<gene>
    <name evidence="1" type="ORF">NA56DRAFT_706073</name>
</gene>
<evidence type="ECO:0000313" key="2">
    <source>
        <dbReference type="Proteomes" id="UP000235672"/>
    </source>
</evidence>
<evidence type="ECO:0000313" key="1">
    <source>
        <dbReference type="EMBL" id="PMD19027.1"/>
    </source>
</evidence>
<accession>A0A2J6PYD5</accession>
<reference evidence="1 2" key="1">
    <citation type="submission" date="2016-05" db="EMBL/GenBank/DDBJ databases">
        <title>A degradative enzymes factory behind the ericoid mycorrhizal symbiosis.</title>
        <authorList>
            <consortium name="DOE Joint Genome Institute"/>
            <person name="Martino E."/>
            <person name="Morin E."/>
            <person name="Grelet G."/>
            <person name="Kuo A."/>
            <person name="Kohler A."/>
            <person name="Daghino S."/>
            <person name="Barry K."/>
            <person name="Choi C."/>
            <person name="Cichocki N."/>
            <person name="Clum A."/>
            <person name="Copeland A."/>
            <person name="Hainaut M."/>
            <person name="Haridas S."/>
            <person name="Labutti K."/>
            <person name="Lindquist E."/>
            <person name="Lipzen A."/>
            <person name="Khouja H.-R."/>
            <person name="Murat C."/>
            <person name="Ohm R."/>
            <person name="Olson A."/>
            <person name="Spatafora J."/>
            <person name="Veneault-Fourrey C."/>
            <person name="Henrissat B."/>
            <person name="Grigoriev I."/>
            <person name="Martin F."/>
            <person name="Perotto S."/>
        </authorList>
    </citation>
    <scope>NUCLEOTIDE SEQUENCE [LARGE SCALE GENOMIC DNA]</scope>
    <source>
        <strain evidence="1 2">UAMH 7357</strain>
    </source>
</reference>
<name>A0A2J6PYD5_9HELO</name>
<dbReference type="Proteomes" id="UP000235672">
    <property type="component" value="Unassembled WGS sequence"/>
</dbReference>